<comment type="caution">
    <text evidence="2">The sequence shown here is derived from an EMBL/GenBank/DDBJ whole genome shotgun (WGS) entry which is preliminary data.</text>
</comment>
<evidence type="ECO:0008006" key="4">
    <source>
        <dbReference type="Google" id="ProtNLM"/>
    </source>
</evidence>
<feature type="compositionally biased region" description="Basic and acidic residues" evidence="1">
    <location>
        <begin position="625"/>
        <end position="634"/>
    </location>
</feature>
<dbReference type="RefSeq" id="XP_029216834.1">
    <property type="nucleotide sequence ID" value="XM_029360167.1"/>
</dbReference>
<feature type="region of interest" description="Disordered" evidence="1">
    <location>
        <begin position="607"/>
        <end position="640"/>
    </location>
</feature>
<organism evidence="2 3">
    <name type="scientific">Besnoitia besnoiti</name>
    <name type="common">Apicomplexan protozoan</name>
    <dbReference type="NCBI Taxonomy" id="94643"/>
    <lineage>
        <taxon>Eukaryota</taxon>
        <taxon>Sar</taxon>
        <taxon>Alveolata</taxon>
        <taxon>Apicomplexa</taxon>
        <taxon>Conoidasida</taxon>
        <taxon>Coccidia</taxon>
        <taxon>Eucoccidiorida</taxon>
        <taxon>Eimeriorina</taxon>
        <taxon>Sarcocystidae</taxon>
        <taxon>Besnoitia</taxon>
    </lineage>
</organism>
<feature type="compositionally biased region" description="Acidic residues" evidence="1">
    <location>
        <begin position="779"/>
        <end position="791"/>
    </location>
</feature>
<dbReference type="InterPro" id="IPR043136">
    <property type="entry name" value="B30.2/SPRY_sf"/>
</dbReference>
<reference evidence="2 3" key="1">
    <citation type="submission" date="2017-09" db="EMBL/GenBank/DDBJ databases">
        <title>Genome sequencing of Besnoitia besnoiti strain Bb-Ger1.</title>
        <authorList>
            <person name="Schares G."/>
            <person name="Venepally P."/>
            <person name="Lorenzi H.A."/>
        </authorList>
    </citation>
    <scope>NUCLEOTIDE SEQUENCE [LARGE SCALE GENOMIC DNA]</scope>
    <source>
        <strain evidence="2 3">Bb-Ger1</strain>
    </source>
</reference>
<sequence>MGNVCGKGAFPREGVEVDLAPLFSCSYVAEGNKTVQDTALKHFTKMTEAEWNIVMTKGPYGWRMCLPPKASTSPPHQELDAKNSRQTAPEKSGTKDEGRNRMRILRESVALAIAPGTNFTANTPRSVQGCEVDIIHEGCCTVRFDTLNPSASNEGRNEAEASAGSEDNPVDAHADHGLGSSGKRHVLQPKPVVLQSTLPLPPQSELYFEVEFLSLPSPVKRPSSWADISHVVVGVAPLPFPQKHVPGVLSHSCAISTAGCIYSGKAEPAATTDALVEGDVLGVLLCRRSGTVLFLLNGAPLKAVKCPAIILNETDPSSFTAADDNRPPPSIPDIYVTIGVIGRGECEINFGGKTYTAHGYIKDISGGIIQSNAPIQARIFGQRLANFSQMLAELQLFYQIYCPIMLPKAKGMVVMNISRREVGSRRILGEFEEELQANYGKNLQDIERINDLLHRRYQADLNRVSLRRKQSIERMLNEYHQVHEVPVEATKIDQLAEQALTKPKVVDTYLREKYGDGINVLLQKRLEQIYEAYAPENRSEVPLLVQRYPLFDDEFQLFCKLKVKYNLDLYAFSPLDSSLRRGDLAAIRRNLRPAKVKQLQLLESGELQGVRGPDDDAGASRKSRRADGASARERKSVRRASRAAAGMAAATAAATAAAQAAENAAAAAAAAAANVQEQERNREKLRAAREERRKEREVRRKSRLDKETLRDLVARQLREEEEEAQRRAQCPQSAELAEEERKAQARRRSLEAKKERIEKALGGVSDEAWWTAMRKAEKESDEEWDRLDEAEAAAAAAAAQNRSAPPPERAAEITPLDAAASPEPAAGGKPRGESGDAAAPRRPRPKSVRLSEVSAPLERYGQPRVARTDILKHSRGEGHLEVRPPKADERQLQLVSNETEGTEAPPGGGVNAQTLRAAAAEAAPDPSLFEDLRGAQQPPEKLESDTWKEEERGSEEEMPDPLQSAEAAAAQSGDEGEPEAAESRDEGEAAGDPPGLHEAATAEPDPCATPKYEGPLSPSPARACEDEREDNDADFLAGEASPEASLSACHSPESPSADADPHGDLSDDAADDEGAEGDHAPASSPADEGRCEVKGEKPALLMEAAKSFVEDVVRRSSLLSGWGRNLPGVGCEAEAAVGP</sequence>
<evidence type="ECO:0000313" key="2">
    <source>
        <dbReference type="EMBL" id="PFH32825.1"/>
    </source>
</evidence>
<dbReference type="Gene3D" id="2.60.120.920">
    <property type="match status" value="1"/>
</dbReference>
<dbReference type="STRING" id="94643.A0A2A9M4D0"/>
<feature type="compositionally biased region" description="Basic and acidic residues" evidence="1">
    <location>
        <begin position="92"/>
        <end position="101"/>
    </location>
</feature>
<feature type="compositionally biased region" description="Basic and acidic residues" evidence="1">
    <location>
        <begin position="940"/>
        <end position="951"/>
    </location>
</feature>
<dbReference type="AlphaFoldDB" id="A0A2A9M4D0"/>
<gene>
    <name evidence="2" type="ORF">BESB_014380</name>
</gene>
<dbReference type="KEGG" id="bbes:BESB_014380"/>
<name>A0A2A9M4D0_BESBE</name>
<feature type="region of interest" description="Disordered" evidence="1">
    <location>
        <begin position="66"/>
        <end position="101"/>
    </location>
</feature>
<feature type="compositionally biased region" description="Basic and acidic residues" evidence="1">
    <location>
        <begin position="677"/>
        <end position="702"/>
    </location>
</feature>
<dbReference type="VEuPathDB" id="ToxoDB:BESB_014380"/>
<feature type="compositionally biased region" description="Basic and acidic residues" evidence="1">
    <location>
        <begin position="866"/>
        <end position="891"/>
    </location>
</feature>
<accession>A0A2A9M4D0</accession>
<protein>
    <recommendedName>
        <fullName evidence="4">B30.2/SPRY domain-containing protein</fullName>
    </recommendedName>
</protein>
<dbReference type="GeneID" id="40306499"/>
<feature type="compositionally biased region" description="Acidic residues" evidence="1">
    <location>
        <begin position="1066"/>
        <end position="1075"/>
    </location>
</feature>
<dbReference type="OrthoDB" id="258495at2759"/>
<evidence type="ECO:0000256" key="1">
    <source>
        <dbReference type="SAM" id="MobiDB-lite"/>
    </source>
</evidence>
<feature type="region of interest" description="Disordered" evidence="1">
    <location>
        <begin position="676"/>
        <end position="702"/>
    </location>
</feature>
<dbReference type="Proteomes" id="UP000224006">
    <property type="component" value="Chromosome IX"/>
</dbReference>
<feature type="region of interest" description="Disordered" evidence="1">
    <location>
        <begin position="720"/>
        <end position="1095"/>
    </location>
</feature>
<feature type="region of interest" description="Disordered" evidence="1">
    <location>
        <begin position="151"/>
        <end position="186"/>
    </location>
</feature>
<keyword evidence="3" id="KW-1185">Reference proteome</keyword>
<feature type="compositionally biased region" description="Basic and acidic residues" evidence="1">
    <location>
        <begin position="739"/>
        <end position="759"/>
    </location>
</feature>
<proteinExistence type="predicted"/>
<evidence type="ECO:0000313" key="3">
    <source>
        <dbReference type="Proteomes" id="UP000224006"/>
    </source>
</evidence>
<dbReference type="EMBL" id="NWUJ01000010">
    <property type="protein sequence ID" value="PFH32825.1"/>
    <property type="molecule type" value="Genomic_DNA"/>
</dbReference>